<comment type="function">
    <text evidence="7">Mitochondrial ribosome (mitoribosome) assembly factor. Binds at the interface of the head and body domains of the mitochondrial small ribosomal subunit (mt-SSU), occluding the mRNA channel and preventing compaction of the head domain towards the body. Probable inactive methyltransferase: retains the characteristic folding and ability to bind S-adenosyl-L-methionine, but it probably lost its methyltransferase activity.</text>
</comment>
<dbReference type="GO" id="GO:0046872">
    <property type="term" value="F:metal ion binding"/>
    <property type="evidence" value="ECO:0007669"/>
    <property type="project" value="UniProtKB-KW"/>
</dbReference>
<dbReference type="AlphaFoldDB" id="A0A183AGE9"/>
<keyword evidence="2" id="KW-0479">Metal-binding</keyword>
<sequence length="633" mass="70884">MQHRKIPPRLQCIIVINLPEAEATTAQARLDHALQLLRWYMVTLFDGDDVETAASIRVKLTFRLGKPRQDNSLRPLKVVLRVGGETKAILQRTHKLKETPVRFLRDLDPDHCSKLKTALEEVTKRRAKQESDLCIRDFRIHRKRPQLLHFLYFMNYAAKVINGSLRYRAIRALESILRISPKCQDGTPFIEAGDDETTLESSVAARLRKHPFFLSLPALTLPSQLDRAAINYLREHSLSSPKAIEDRAEMLGCYLWSRQLMTESGVVQSKRSENGDALSIGSTEEVDLDLAEAIRYHNPDALTKMRSGAAQKVQAESLEQWKSLTPISGACQLAGERLLGGWTCPRQRRQYHPQILSRYLGHNCELYLTARLAPNFASACRVLYEIRKRCPQFIPRNMFDFGSGLGTQKYDLVVSAHSLLELPGKSARERVLSNLWGRTSNFLVLIEQGTRAGFAGILEARDWLCPHSELCGKRESVCNISVRYYHFGLTRLRFLDYKRVTQSERRIAHSMFKRLPALASGAGNAKGAPNLRSGIRAQNATNGTTTVKTFIPGAPLNAKAGSDKENGEPIDNQTSGTEPKDASNMPPPPAPVQPGTKRPGKERDSLSRSLCVCSNLVKFPLAVNPIVACLTNC</sequence>
<evidence type="ECO:0000256" key="3">
    <source>
        <dbReference type="ARBA" id="ARBA00022946"/>
    </source>
</evidence>
<name>A0A183AGE9_9TREM</name>
<dbReference type="Pfam" id="PF09243">
    <property type="entry name" value="Rsm22"/>
    <property type="match status" value="2"/>
</dbReference>
<evidence type="ECO:0000256" key="6">
    <source>
        <dbReference type="ARBA" id="ARBA00023128"/>
    </source>
</evidence>
<feature type="region of interest" description="Disordered" evidence="8">
    <location>
        <begin position="522"/>
        <end position="603"/>
    </location>
</feature>
<keyword evidence="5" id="KW-0411">Iron-sulfur</keyword>
<dbReference type="GO" id="GO:0005763">
    <property type="term" value="C:mitochondrial small ribosomal subunit"/>
    <property type="evidence" value="ECO:0007669"/>
    <property type="project" value="TreeGrafter"/>
</dbReference>
<accession>A0A183AGE9</accession>
<keyword evidence="3" id="KW-0809">Transit peptide</keyword>
<keyword evidence="6" id="KW-0496">Mitochondrion</keyword>
<evidence type="ECO:0000256" key="4">
    <source>
        <dbReference type="ARBA" id="ARBA00023004"/>
    </source>
</evidence>
<protein>
    <submittedName>
        <fullName evidence="11">Methyltranfer_dom domain-containing protein</fullName>
    </submittedName>
</protein>
<dbReference type="GO" id="GO:0003735">
    <property type="term" value="F:structural constituent of ribosome"/>
    <property type="evidence" value="ECO:0007669"/>
    <property type="project" value="TreeGrafter"/>
</dbReference>
<comment type="subcellular location">
    <subcellularLocation>
        <location evidence="1">Mitochondrion</location>
    </subcellularLocation>
</comment>
<evidence type="ECO:0000256" key="7">
    <source>
        <dbReference type="ARBA" id="ARBA00045681"/>
    </source>
</evidence>
<dbReference type="InterPro" id="IPR015324">
    <property type="entry name" value="Ribosomal_Rsm22-like"/>
</dbReference>
<feature type="compositionally biased region" description="Polar residues" evidence="8">
    <location>
        <begin position="536"/>
        <end position="548"/>
    </location>
</feature>
<dbReference type="WBParaSite" id="ECPE_0000604701-mRNA-1">
    <property type="protein sequence ID" value="ECPE_0000604701-mRNA-1"/>
    <property type="gene ID" value="ECPE_0000604701"/>
</dbReference>
<dbReference type="Proteomes" id="UP000272942">
    <property type="component" value="Unassembled WGS sequence"/>
</dbReference>
<dbReference type="InterPro" id="IPR052571">
    <property type="entry name" value="Mt_RNA_Methyltransferase"/>
</dbReference>
<keyword evidence="4" id="KW-0408">Iron</keyword>
<organism evidence="11">
    <name type="scientific">Echinostoma caproni</name>
    <dbReference type="NCBI Taxonomy" id="27848"/>
    <lineage>
        <taxon>Eukaryota</taxon>
        <taxon>Metazoa</taxon>
        <taxon>Spiralia</taxon>
        <taxon>Lophotrochozoa</taxon>
        <taxon>Platyhelminthes</taxon>
        <taxon>Trematoda</taxon>
        <taxon>Digenea</taxon>
        <taxon>Plagiorchiida</taxon>
        <taxon>Echinostomata</taxon>
        <taxon>Echinostomatoidea</taxon>
        <taxon>Echinostomatidae</taxon>
        <taxon>Echinostoma</taxon>
    </lineage>
</organism>
<dbReference type="EMBL" id="UZAN01042956">
    <property type="protein sequence ID" value="VDP77221.1"/>
    <property type="molecule type" value="Genomic_DNA"/>
</dbReference>
<reference evidence="11" key="1">
    <citation type="submission" date="2016-06" db="UniProtKB">
        <authorList>
            <consortium name="WormBaseParasite"/>
        </authorList>
    </citation>
    <scope>IDENTIFICATION</scope>
</reference>
<gene>
    <name evidence="9" type="ORF">ECPE_LOCUS6034</name>
</gene>
<dbReference type="PANTHER" id="PTHR13184:SF5">
    <property type="entry name" value="METHYLTRANSFERASE-LIKE PROTEIN 17, MITOCHONDRIAL"/>
    <property type="match status" value="1"/>
</dbReference>
<dbReference type="OrthoDB" id="421327at2759"/>
<evidence type="ECO:0000256" key="1">
    <source>
        <dbReference type="ARBA" id="ARBA00004173"/>
    </source>
</evidence>
<dbReference type="GO" id="GO:0051536">
    <property type="term" value="F:iron-sulfur cluster binding"/>
    <property type="evidence" value="ECO:0007669"/>
    <property type="project" value="UniProtKB-KW"/>
</dbReference>
<proteinExistence type="predicted"/>
<keyword evidence="10" id="KW-1185">Reference proteome</keyword>
<evidence type="ECO:0000313" key="11">
    <source>
        <dbReference type="WBParaSite" id="ECPE_0000604701-mRNA-1"/>
    </source>
</evidence>
<evidence type="ECO:0000256" key="2">
    <source>
        <dbReference type="ARBA" id="ARBA00022723"/>
    </source>
</evidence>
<evidence type="ECO:0000313" key="10">
    <source>
        <dbReference type="Proteomes" id="UP000272942"/>
    </source>
</evidence>
<dbReference type="PANTHER" id="PTHR13184">
    <property type="entry name" value="37S RIBOSOMAL PROTEIN S22"/>
    <property type="match status" value="1"/>
</dbReference>
<evidence type="ECO:0000256" key="8">
    <source>
        <dbReference type="SAM" id="MobiDB-lite"/>
    </source>
</evidence>
<dbReference type="GO" id="GO:0006412">
    <property type="term" value="P:translation"/>
    <property type="evidence" value="ECO:0007669"/>
    <property type="project" value="InterPro"/>
</dbReference>
<evidence type="ECO:0000313" key="9">
    <source>
        <dbReference type="EMBL" id="VDP77221.1"/>
    </source>
</evidence>
<evidence type="ECO:0000256" key="5">
    <source>
        <dbReference type="ARBA" id="ARBA00023014"/>
    </source>
</evidence>
<dbReference type="GO" id="GO:0008168">
    <property type="term" value="F:methyltransferase activity"/>
    <property type="evidence" value="ECO:0007669"/>
    <property type="project" value="InterPro"/>
</dbReference>
<reference evidence="9 10" key="2">
    <citation type="submission" date="2018-11" db="EMBL/GenBank/DDBJ databases">
        <authorList>
            <consortium name="Pathogen Informatics"/>
        </authorList>
    </citation>
    <scope>NUCLEOTIDE SEQUENCE [LARGE SCALE GENOMIC DNA]</scope>
    <source>
        <strain evidence="9 10">Egypt</strain>
    </source>
</reference>